<dbReference type="Proteomes" id="UP000631421">
    <property type="component" value="Unassembled WGS sequence"/>
</dbReference>
<dbReference type="AlphaFoldDB" id="A0A926Z6I9"/>
<reference evidence="1" key="1">
    <citation type="journal article" date="2015" name="ISME J.">
        <title>Draft Genome Sequence of Streptomyces incarnatus NRRL8089, which Produces the Nucleoside Antibiotic Sinefungin.</title>
        <authorList>
            <person name="Oshima K."/>
            <person name="Hattori M."/>
            <person name="Shimizu H."/>
            <person name="Fukuda K."/>
            <person name="Nemoto M."/>
            <person name="Inagaki K."/>
            <person name="Tamura T."/>
        </authorList>
    </citation>
    <scope>NUCLEOTIDE SEQUENCE</scope>
    <source>
        <strain evidence="1">FACHB-1277</strain>
    </source>
</reference>
<evidence type="ECO:0000313" key="1">
    <source>
        <dbReference type="EMBL" id="MBD2150798.1"/>
    </source>
</evidence>
<sequence length="65" mass="7457">MARNSQKVQVMLPDNIYEVIKAMSESGETASEYCARAIINKVEHDLMVKLPEKWQAFTAKEARKE</sequence>
<protein>
    <submittedName>
        <fullName evidence="1">Uncharacterized protein</fullName>
    </submittedName>
</protein>
<dbReference type="EMBL" id="JACJPY010000034">
    <property type="protein sequence ID" value="MBD2150798.1"/>
    <property type="molecule type" value="Genomic_DNA"/>
</dbReference>
<accession>A0A926Z6I9</accession>
<organism evidence="1 2">
    <name type="scientific">Pseudanabaena cinerea FACHB-1277</name>
    <dbReference type="NCBI Taxonomy" id="2949581"/>
    <lineage>
        <taxon>Bacteria</taxon>
        <taxon>Bacillati</taxon>
        <taxon>Cyanobacteriota</taxon>
        <taxon>Cyanophyceae</taxon>
        <taxon>Pseudanabaenales</taxon>
        <taxon>Pseudanabaenaceae</taxon>
        <taxon>Pseudanabaena</taxon>
        <taxon>Pseudanabaena cinerea</taxon>
    </lineage>
</organism>
<gene>
    <name evidence="1" type="ORF">H6F44_11800</name>
</gene>
<evidence type="ECO:0000313" key="2">
    <source>
        <dbReference type="Proteomes" id="UP000631421"/>
    </source>
</evidence>
<comment type="caution">
    <text evidence="1">The sequence shown here is derived from an EMBL/GenBank/DDBJ whole genome shotgun (WGS) entry which is preliminary data.</text>
</comment>
<keyword evidence="2" id="KW-1185">Reference proteome</keyword>
<reference evidence="1" key="2">
    <citation type="submission" date="2020-08" db="EMBL/GenBank/DDBJ databases">
        <authorList>
            <person name="Chen M."/>
            <person name="Teng W."/>
            <person name="Zhao L."/>
            <person name="Hu C."/>
            <person name="Zhou Y."/>
            <person name="Han B."/>
            <person name="Song L."/>
            <person name="Shu W."/>
        </authorList>
    </citation>
    <scope>NUCLEOTIDE SEQUENCE</scope>
    <source>
        <strain evidence="1">FACHB-1277</strain>
    </source>
</reference>
<proteinExistence type="predicted"/>
<dbReference type="RefSeq" id="WP_190351162.1">
    <property type="nucleotide sequence ID" value="NZ_JACJPY010000034.1"/>
</dbReference>
<name>A0A926Z6I9_9CYAN</name>